<feature type="compositionally biased region" description="Low complexity" evidence="2">
    <location>
        <begin position="1051"/>
        <end position="1071"/>
    </location>
</feature>
<gene>
    <name evidence="4" type="ORF">AR543_05650</name>
</gene>
<keyword evidence="1" id="KW-0175">Coiled coil</keyword>
<dbReference type="Pfam" id="PF00395">
    <property type="entry name" value="SLH"/>
    <property type="match status" value="2"/>
</dbReference>
<evidence type="ECO:0000259" key="3">
    <source>
        <dbReference type="PROSITE" id="PS51272"/>
    </source>
</evidence>
<protein>
    <recommendedName>
        <fullName evidence="3">SLH domain-containing protein</fullName>
    </recommendedName>
</protein>
<dbReference type="PROSITE" id="PS51272">
    <property type="entry name" value="SLH"/>
    <property type="match status" value="2"/>
</dbReference>
<name>A0A172ZDG1_9BACL</name>
<feature type="region of interest" description="Disordered" evidence="2">
    <location>
        <begin position="950"/>
        <end position="1071"/>
    </location>
</feature>
<reference evidence="4 5" key="2">
    <citation type="journal article" date="2016" name="Int. J. Syst. Evol. Microbiol.">
        <title>Paenibacillus bovis sp. nov., isolated from raw yak (Bos grunniens) milk.</title>
        <authorList>
            <person name="Gao C."/>
            <person name="Han J."/>
            <person name="Liu Z."/>
            <person name="Xu X."/>
            <person name="Hang F."/>
            <person name="Wu Z."/>
        </authorList>
    </citation>
    <scope>NUCLEOTIDE SEQUENCE [LARGE SCALE GENOMIC DNA]</scope>
    <source>
        <strain evidence="4 5">BD3526</strain>
    </source>
</reference>
<feature type="compositionally biased region" description="Polar residues" evidence="2">
    <location>
        <begin position="965"/>
        <end position="993"/>
    </location>
</feature>
<evidence type="ECO:0000313" key="5">
    <source>
        <dbReference type="Proteomes" id="UP000078148"/>
    </source>
</evidence>
<evidence type="ECO:0000256" key="1">
    <source>
        <dbReference type="SAM" id="Coils"/>
    </source>
</evidence>
<keyword evidence="5" id="KW-1185">Reference proteome</keyword>
<dbReference type="Proteomes" id="UP000078148">
    <property type="component" value="Chromosome"/>
</dbReference>
<feature type="domain" description="SLH" evidence="3">
    <location>
        <begin position="87"/>
        <end position="149"/>
    </location>
</feature>
<dbReference type="RefSeq" id="WP_060532563.1">
    <property type="nucleotide sequence ID" value="NZ_CP013023.1"/>
</dbReference>
<dbReference type="OrthoDB" id="57539at2"/>
<evidence type="ECO:0000256" key="2">
    <source>
        <dbReference type="SAM" id="MobiDB-lite"/>
    </source>
</evidence>
<feature type="coiled-coil region" evidence="1">
    <location>
        <begin position="593"/>
        <end position="633"/>
    </location>
</feature>
<dbReference type="EMBL" id="CP013023">
    <property type="protein sequence ID" value="ANF95543.1"/>
    <property type="molecule type" value="Genomic_DNA"/>
</dbReference>
<evidence type="ECO:0000313" key="4">
    <source>
        <dbReference type="EMBL" id="ANF95543.1"/>
    </source>
</evidence>
<dbReference type="KEGG" id="pbv:AR543_05650"/>
<feature type="compositionally biased region" description="Low complexity" evidence="2">
    <location>
        <begin position="994"/>
        <end position="1007"/>
    </location>
</feature>
<proteinExistence type="predicted"/>
<feature type="compositionally biased region" description="Polar residues" evidence="2">
    <location>
        <begin position="412"/>
        <end position="428"/>
    </location>
</feature>
<accession>A0A172ZDG1</accession>
<dbReference type="STRING" id="1616788.AR543_05650"/>
<sequence length="1071" mass="117253">MKLVNRQKLIATAIILGITATPFTSSPWSTSTAFAAQADTASMTEVRTLGLMTGGAKGDFMPDKVLTRAEMAKILCNIFELNVNKESKTSYLDVSSANWSAPYIEAVQAAGYMQGSGELFYPNQAVTRQELITSLVKAMDLHSEMADNSSPSAMDIARSYGLAIADSTTDANAPLSRQTSADLFIQLLDHPVGQVDAQGSTVRVGNIPYKVDGDLQGLFGIENGSVLKGAKLNIDRSQRTVTNINTIELNSNGGVFDGKGISFSGNLIVNGSVTLKNIQSTGNLQINGDQGTKLTAKLDNSSWGNVMISSMDSILQASGSSKVGKLTLSNTATVQTEDTASIQQLTIQPDLKKLTLNGTVDVLDASLYNGSPLVTLQPAAVVGNITLSKDKSANDVILNYGAQKSAVSMINGTKNTENPAPAANTTSGAKKKDKDKEKDQEIIGLDVSHLLSGVNKANELLHTKDMPELGEVPTLWQDMLVQAVDTATQVLNKTDNTQKDIDSAVEALNTATELYTSSQNALYSYYDLLMTVRQVPGDYTDAGRFPFKERMMNFAMDYYNPLTSKAQFDDYSAAIAQMKMQFEQIKDVDFTELNLMLRNIDNLSNNLANTEDAAKLTDMYNRYTNEMHKLMTQDEVNGLLQQLTEEFHASGLDQPIHSGGDYHVKLQSLTMEVHQLLYSQNDQLDRYMRPEFLTISEVLNKASMSLMDPDALWTEEEAYNNLSAAWATFKPAYDQKVIDLYNNLSKQVNHIDNVMEEYGQYMSEYDAHQLKSRRAAAVELLDSNNASVSTLGYTLSLTNDILKNVNLKNPTRLQAVVDQAKMEYTKYAMYHDEYYGNGSYKDNMNFYGVLGYAEALITSENARQSNLDEYEIRLKEALADYSTDWILPNMITNAVNNAHYNLDRAANTSDQYYLNLKNASEKMQSRSSDISFLELRDLYINLVETNRAYEQRPTEVSDEPVSSIPGDSSETPATDPNPSAPASGTEETTPASGTETAPATDTPAAQEPAKETTPDSGSGQTSQPVDNNQPPTSFEPADQHYDYSAPPKNNEAQAEAPTPVVAAEPETTEAP</sequence>
<feature type="compositionally biased region" description="Polar residues" evidence="2">
    <location>
        <begin position="1014"/>
        <end position="1032"/>
    </location>
</feature>
<dbReference type="InterPro" id="IPR001119">
    <property type="entry name" value="SLH_dom"/>
</dbReference>
<feature type="domain" description="SLH" evidence="3">
    <location>
        <begin position="22"/>
        <end position="86"/>
    </location>
</feature>
<dbReference type="Gene3D" id="1.20.1270.90">
    <property type="entry name" value="AF1782-like"/>
    <property type="match status" value="1"/>
</dbReference>
<dbReference type="AlphaFoldDB" id="A0A172ZDG1"/>
<feature type="region of interest" description="Disordered" evidence="2">
    <location>
        <begin position="412"/>
        <end position="438"/>
    </location>
</feature>
<reference evidence="5" key="1">
    <citation type="submission" date="2015-10" db="EMBL/GenBank/DDBJ databases">
        <title>Genome of Paenibacillus bovis sp. nov.</title>
        <authorList>
            <person name="Wu Z."/>
            <person name="Gao C."/>
            <person name="Liu Z."/>
            <person name="Zheng H."/>
        </authorList>
    </citation>
    <scope>NUCLEOTIDE SEQUENCE [LARGE SCALE GENOMIC DNA]</scope>
    <source>
        <strain evidence="5">BD3526</strain>
    </source>
</reference>
<organism evidence="4 5">
    <name type="scientific">Paenibacillus bovis</name>
    <dbReference type="NCBI Taxonomy" id="1616788"/>
    <lineage>
        <taxon>Bacteria</taxon>
        <taxon>Bacillati</taxon>
        <taxon>Bacillota</taxon>
        <taxon>Bacilli</taxon>
        <taxon>Bacillales</taxon>
        <taxon>Paenibacillaceae</taxon>
        <taxon>Paenibacillus</taxon>
    </lineage>
</organism>